<keyword evidence="11" id="KW-0175">Coiled coil</keyword>
<dbReference type="PANTHER" id="PTHR42785">
    <property type="entry name" value="DNA TOPOISOMERASE, TYPE IA, CORE"/>
    <property type="match status" value="1"/>
</dbReference>
<dbReference type="SMART" id="SM00493">
    <property type="entry name" value="TOPRIM"/>
    <property type="match status" value="1"/>
</dbReference>
<evidence type="ECO:0000256" key="6">
    <source>
        <dbReference type="ARBA" id="ARBA00022842"/>
    </source>
</evidence>
<dbReference type="SMART" id="SM00436">
    <property type="entry name" value="TOP1Bc"/>
    <property type="match status" value="1"/>
</dbReference>
<comment type="catalytic activity">
    <reaction evidence="1 10">
        <text>ATP-independent breakage of single-stranded DNA, followed by passage and rejoining.</text>
        <dbReference type="EC" id="5.6.2.1"/>
    </reaction>
</comment>
<keyword evidence="7 10" id="KW-0799">Topoisomerase</keyword>
<dbReference type="CDD" id="cd00186">
    <property type="entry name" value="TOP1Ac"/>
    <property type="match status" value="1"/>
</dbReference>
<dbReference type="Gene3D" id="3.40.50.140">
    <property type="match status" value="1"/>
</dbReference>
<comment type="similarity">
    <text evidence="2 10">Belongs to the type IA topoisomerase family.</text>
</comment>
<comment type="caution">
    <text evidence="14">The sequence shown here is derived from an EMBL/GenBank/DDBJ whole genome shotgun (WGS) entry which is preliminary data.</text>
</comment>
<feature type="active site" description="O-(5'-phospho-DNA)-tyrosine intermediate" evidence="10">
    <location>
        <position position="310"/>
    </location>
</feature>
<proteinExistence type="inferred from homology"/>
<dbReference type="CDD" id="cd03363">
    <property type="entry name" value="TOPRIM_TopoIA_TopoI"/>
    <property type="match status" value="1"/>
</dbReference>
<dbReference type="InterPro" id="IPR013497">
    <property type="entry name" value="Topo_IA_cen"/>
</dbReference>
<feature type="domain" description="Toprim" evidence="12">
    <location>
        <begin position="2"/>
        <end position="121"/>
    </location>
</feature>
<dbReference type="AlphaFoldDB" id="A0A1F4VAC0"/>
<dbReference type="InterPro" id="IPR013825">
    <property type="entry name" value="Topo_IA_cen_sub2"/>
</dbReference>
<dbReference type="PROSITE" id="PS50880">
    <property type="entry name" value="TOPRIM"/>
    <property type="match status" value="1"/>
</dbReference>
<dbReference type="Proteomes" id="UP000178127">
    <property type="component" value="Unassembled WGS sequence"/>
</dbReference>
<comment type="subunit">
    <text evidence="10">Monomer.</text>
</comment>
<keyword evidence="9 10" id="KW-0413">Isomerase</keyword>
<dbReference type="InterPro" id="IPR028612">
    <property type="entry name" value="Topoisom_1_IA"/>
</dbReference>
<dbReference type="GO" id="GO:0003677">
    <property type="term" value="F:DNA binding"/>
    <property type="evidence" value="ECO:0007669"/>
    <property type="project" value="UniProtKB-KW"/>
</dbReference>
<dbReference type="NCBIfam" id="TIGR01051">
    <property type="entry name" value="topA_bact"/>
    <property type="match status" value="1"/>
</dbReference>
<dbReference type="Gene3D" id="1.10.290.10">
    <property type="entry name" value="Topoisomerase I, domain 4"/>
    <property type="match status" value="1"/>
</dbReference>
<evidence type="ECO:0000256" key="11">
    <source>
        <dbReference type="SAM" id="Coils"/>
    </source>
</evidence>
<dbReference type="Pfam" id="PF01131">
    <property type="entry name" value="Topoisom_bac"/>
    <property type="match status" value="1"/>
</dbReference>
<dbReference type="Pfam" id="PF01751">
    <property type="entry name" value="Toprim"/>
    <property type="match status" value="1"/>
</dbReference>
<feature type="domain" description="Topo IA-type catalytic" evidence="13">
    <location>
        <begin position="149"/>
        <end position="574"/>
    </location>
</feature>
<dbReference type="Pfam" id="PF01396">
    <property type="entry name" value="Zn_ribbon_Top1"/>
    <property type="match status" value="3"/>
</dbReference>
<evidence type="ECO:0000256" key="3">
    <source>
        <dbReference type="ARBA" id="ARBA00022723"/>
    </source>
</evidence>
<dbReference type="STRING" id="1802620.A3D91_02215"/>
<dbReference type="SUPFAM" id="SSF56712">
    <property type="entry name" value="Prokaryotic type I DNA topoisomerase"/>
    <property type="match status" value="1"/>
</dbReference>
<evidence type="ECO:0000256" key="9">
    <source>
        <dbReference type="ARBA" id="ARBA00023235"/>
    </source>
</evidence>
<keyword evidence="5" id="KW-0862">Zinc</keyword>
<dbReference type="EMBL" id="MEVD01000005">
    <property type="protein sequence ID" value="OGC54155.1"/>
    <property type="molecule type" value="Genomic_DNA"/>
</dbReference>
<dbReference type="InterPro" id="IPR000380">
    <property type="entry name" value="Topo_IA"/>
</dbReference>
<feature type="site" description="Interaction with DNA" evidence="10">
    <location>
        <position position="160"/>
    </location>
</feature>
<dbReference type="InterPro" id="IPR005733">
    <property type="entry name" value="TopoI_bac-type"/>
</dbReference>
<dbReference type="GO" id="GO:0003917">
    <property type="term" value="F:DNA topoisomerase type I (single strand cut, ATP-independent) activity"/>
    <property type="evidence" value="ECO:0007669"/>
    <property type="project" value="UniProtKB-UniRule"/>
</dbReference>
<gene>
    <name evidence="10" type="primary">topA</name>
    <name evidence="14" type="ORF">A3D91_02215</name>
</gene>
<comment type="function">
    <text evidence="10">Releases the supercoiling and torsional tension of DNA, which is introduced during the DNA replication and transcription, by transiently cleaving and rejoining one strand of the DNA duplex. Introduces a single-strand break via transesterification at a target site in duplex DNA. The scissile phosphodiester is attacked by the catalytic tyrosine of the enzyme, resulting in the formation of a DNA-(5'-phosphotyrosyl)-enzyme intermediate and the expulsion of a 3'-OH DNA strand. The free DNA strand then undergoes passage around the unbroken strand, thus removing DNA supercoils. Finally, in the religation step, the DNA 3'-OH attacks the covalent intermediate to expel the active-site tyrosine and restore the DNA phosphodiester backbone.</text>
</comment>
<feature type="site" description="Interaction with DNA" evidence="10">
    <location>
        <position position="163"/>
    </location>
</feature>
<feature type="site" description="Interaction with DNA" evidence="10">
    <location>
        <position position="505"/>
    </location>
</feature>
<evidence type="ECO:0000256" key="1">
    <source>
        <dbReference type="ARBA" id="ARBA00000213"/>
    </source>
</evidence>
<dbReference type="InterPro" id="IPR003602">
    <property type="entry name" value="Topo_IA_DNA-bd_dom"/>
</dbReference>
<feature type="region of interest" description="Interaction with DNA" evidence="10">
    <location>
        <begin position="183"/>
        <end position="188"/>
    </location>
</feature>
<evidence type="ECO:0000256" key="10">
    <source>
        <dbReference type="HAMAP-Rule" id="MF_00952"/>
    </source>
</evidence>
<dbReference type="InterPro" id="IPR003601">
    <property type="entry name" value="Topo_IA_2"/>
</dbReference>
<dbReference type="GO" id="GO:0008270">
    <property type="term" value="F:zinc ion binding"/>
    <property type="evidence" value="ECO:0007669"/>
    <property type="project" value="UniProtKB-KW"/>
</dbReference>
<accession>A0A1F4VAC0</accession>
<dbReference type="InterPro" id="IPR006171">
    <property type="entry name" value="TOPRIM_dom"/>
</dbReference>
<evidence type="ECO:0000313" key="15">
    <source>
        <dbReference type="Proteomes" id="UP000178127"/>
    </source>
</evidence>
<sequence length="745" mass="84233">MSKLVIVESPTKAKTLSGILGKDYKIKASMGHIRDLPKSGLGVDVEKNFEPEYVVPDRAKKTISELKKLTKDSEKIVLATDPDREGEAIAWHLSVLLGGGKVDKGDEAGIKRKSKRARETNDNLFERVVFHEMTKEAVLDAFSHPSKLNDDLVDAQQARRILDRLVGYKLSPLLWKKVRYGLSAGRVQSVAVRLIVERERERQAFKSEEYWTMEGEFESKEGKNIKAQLNDLSEKKLEIKNKEQAEELEKKLKAGTYKVSAVKKTERQRKPYAPFRTSTLQQSAANVFGFSAKRTMSAAQKLFESGFITYHRTDSLNLSPVFISTARQFIGKQLGEKYLPEKGVFYKNGSKNAQEAHEAIRPTNLKNDITEFNLKGLSSDEQKIYSLVWKRSLECQMLPAVYNQTNVTISSNEGYNFKAIGSVIKFEGWLAVGRLIGIEMDSEDMNKLPELEEGESMNMKNLVSEQHFTQQPARYSDATLIKALEELGIGRPSTYAPIISTIQDRGYVEKTGKYFAPEDVAFVVNDLLIKYFSDVVNYEFTAEMEKKLDSIAQGETEWVPVIRDFYGPFQKELTDKEKMLQKADVTTLSETDEKCPECGRMLVVKLGKYGKFLSCSGYPECKYARPLGEKANAETDEEGNPVDKQPENYGKCPNCEDGVFVLKTSKFGKFLACSNYPKCKTTQKYLEKIGIKCPKCKEGDVIIKKARGRNFYGCSRFPDCDYSSWKNPLQNNVVNDKNKSGDLEA</sequence>
<keyword evidence="4" id="KW-0863">Zinc-finger</keyword>
<dbReference type="SMART" id="SM00437">
    <property type="entry name" value="TOP1Ac"/>
    <property type="match status" value="1"/>
</dbReference>
<dbReference type="InterPro" id="IPR013826">
    <property type="entry name" value="Topo_IA_cen_sub3"/>
</dbReference>
<keyword evidence="8 10" id="KW-0238">DNA-binding</keyword>
<evidence type="ECO:0000259" key="12">
    <source>
        <dbReference type="PROSITE" id="PS50880"/>
    </source>
</evidence>
<dbReference type="InterPro" id="IPR013824">
    <property type="entry name" value="Topo_IA_cen_sub1"/>
</dbReference>
<feature type="site" description="Interaction with DNA" evidence="10">
    <location>
        <position position="168"/>
    </location>
</feature>
<evidence type="ECO:0000256" key="5">
    <source>
        <dbReference type="ARBA" id="ARBA00022833"/>
    </source>
</evidence>
<dbReference type="Gene3D" id="1.10.460.10">
    <property type="entry name" value="Topoisomerase I, domain 2"/>
    <property type="match status" value="1"/>
</dbReference>
<dbReference type="GO" id="GO:0006265">
    <property type="term" value="P:DNA topological change"/>
    <property type="evidence" value="ECO:0007669"/>
    <property type="project" value="UniProtKB-UniRule"/>
</dbReference>
<organism evidence="14 15">
    <name type="scientific">candidate division WWE3 bacterium RIFCSPHIGHO2_02_FULL_38_14</name>
    <dbReference type="NCBI Taxonomy" id="1802620"/>
    <lineage>
        <taxon>Bacteria</taxon>
        <taxon>Katanobacteria</taxon>
    </lineage>
</organism>
<feature type="site" description="Interaction with DNA" evidence="10">
    <location>
        <position position="175"/>
    </location>
</feature>
<evidence type="ECO:0000259" key="13">
    <source>
        <dbReference type="PROSITE" id="PS52039"/>
    </source>
</evidence>
<dbReference type="SUPFAM" id="SSF57783">
    <property type="entry name" value="Zinc beta-ribbon"/>
    <property type="match status" value="2"/>
</dbReference>
<feature type="site" description="Interaction with DNA" evidence="10">
    <location>
        <position position="312"/>
    </location>
</feature>
<keyword evidence="3" id="KW-0479">Metal-binding</keyword>
<dbReference type="HAMAP" id="MF_00952">
    <property type="entry name" value="Topoisom_1_prok"/>
    <property type="match status" value="1"/>
</dbReference>
<evidence type="ECO:0000313" key="14">
    <source>
        <dbReference type="EMBL" id="OGC54155.1"/>
    </source>
</evidence>
<evidence type="ECO:0000256" key="4">
    <source>
        <dbReference type="ARBA" id="ARBA00022771"/>
    </source>
</evidence>
<feature type="site" description="Interaction with DNA" evidence="10">
    <location>
        <position position="159"/>
    </location>
</feature>
<dbReference type="Gene3D" id="3.30.65.10">
    <property type="entry name" value="Bacterial Topoisomerase I, domain 1"/>
    <property type="match status" value="3"/>
</dbReference>
<dbReference type="PRINTS" id="PR00417">
    <property type="entry name" value="PRTPISMRASEI"/>
</dbReference>
<evidence type="ECO:0000256" key="2">
    <source>
        <dbReference type="ARBA" id="ARBA00009446"/>
    </source>
</evidence>
<dbReference type="PROSITE" id="PS52039">
    <property type="entry name" value="TOPO_IA_2"/>
    <property type="match status" value="1"/>
</dbReference>
<evidence type="ECO:0000256" key="8">
    <source>
        <dbReference type="ARBA" id="ARBA00023125"/>
    </source>
</evidence>
<feature type="coiled-coil region" evidence="11">
    <location>
        <begin position="222"/>
        <end position="254"/>
    </location>
</feature>
<protein>
    <recommendedName>
        <fullName evidence="10">DNA topoisomerase 1</fullName>
        <ecNumber evidence="10">5.6.2.1</ecNumber>
    </recommendedName>
    <alternativeName>
        <fullName evidence="10">DNA topoisomerase I</fullName>
    </alternativeName>
</protein>
<dbReference type="PANTHER" id="PTHR42785:SF1">
    <property type="entry name" value="DNA TOPOISOMERASE"/>
    <property type="match status" value="1"/>
</dbReference>
<dbReference type="EC" id="5.6.2.1" evidence="10"/>
<dbReference type="InterPro" id="IPR013498">
    <property type="entry name" value="Topo_IA_Znf"/>
</dbReference>
<dbReference type="InterPro" id="IPR023405">
    <property type="entry name" value="Topo_IA_core_domain"/>
</dbReference>
<keyword evidence="6" id="KW-0460">Magnesium</keyword>
<reference evidence="14 15" key="1">
    <citation type="journal article" date="2016" name="Nat. Commun.">
        <title>Thousands of microbial genomes shed light on interconnected biogeochemical processes in an aquifer system.</title>
        <authorList>
            <person name="Anantharaman K."/>
            <person name="Brown C.T."/>
            <person name="Hug L.A."/>
            <person name="Sharon I."/>
            <person name="Castelle C.J."/>
            <person name="Probst A.J."/>
            <person name="Thomas B.C."/>
            <person name="Singh A."/>
            <person name="Wilkins M.J."/>
            <person name="Karaoz U."/>
            <person name="Brodie E.L."/>
            <person name="Williams K.H."/>
            <person name="Hubbard S.S."/>
            <person name="Banfield J.F."/>
        </authorList>
    </citation>
    <scope>NUCLEOTIDE SEQUENCE [LARGE SCALE GENOMIC DNA]</scope>
</reference>
<dbReference type="GO" id="GO:0005694">
    <property type="term" value="C:chromosome"/>
    <property type="evidence" value="ECO:0007669"/>
    <property type="project" value="InterPro"/>
</dbReference>
<evidence type="ECO:0000256" key="7">
    <source>
        <dbReference type="ARBA" id="ARBA00023029"/>
    </source>
</evidence>
<name>A0A1F4VAC0_UNCKA</name>
<feature type="site" description="Interaction with DNA" evidence="10">
    <location>
        <position position="32"/>
    </location>
</feature>
<dbReference type="Gene3D" id="2.70.20.10">
    <property type="entry name" value="Topoisomerase I, domain 3"/>
    <property type="match status" value="1"/>
</dbReference>
<dbReference type="InterPro" id="IPR034149">
    <property type="entry name" value="TOPRIM_TopoI"/>
</dbReference>